<gene>
    <name evidence="2" type="ORF">CT157_16125</name>
</gene>
<reference evidence="2 3" key="1">
    <citation type="submission" date="2017-11" db="EMBL/GenBank/DDBJ databases">
        <title>Effect of PGPRs.</title>
        <authorList>
            <person name="Oliva R."/>
            <person name="Nong J."/>
            <person name="Roman V."/>
        </authorList>
    </citation>
    <scope>NUCLEOTIDE SEQUENCE [LARGE SCALE GENOMIC DNA]</scope>
    <source>
        <strain evidence="2">Inb918</strain>
    </source>
</reference>
<sequence length="64" mass="7091">MGLRISQQPSVPIVPTLCVGMPPWTLRVHCDAERHGMHSHAERGNDQRSVRGVSGNRGFVRGCR</sequence>
<dbReference type="AlphaFoldDB" id="A0A3T0JVH6"/>
<protein>
    <submittedName>
        <fullName evidence="2">Uncharacterized protein</fullName>
    </submittedName>
</protein>
<organism evidence="2 3">
    <name type="scientific">Pseudomonas syringae</name>
    <dbReference type="NCBI Taxonomy" id="317"/>
    <lineage>
        <taxon>Bacteria</taxon>
        <taxon>Pseudomonadati</taxon>
        <taxon>Pseudomonadota</taxon>
        <taxon>Gammaproteobacteria</taxon>
        <taxon>Pseudomonadales</taxon>
        <taxon>Pseudomonadaceae</taxon>
        <taxon>Pseudomonas</taxon>
    </lineage>
</organism>
<feature type="compositionally biased region" description="Basic and acidic residues" evidence="1">
    <location>
        <begin position="37"/>
        <end position="49"/>
    </location>
</feature>
<evidence type="ECO:0000313" key="3">
    <source>
        <dbReference type="Proteomes" id="UP000282760"/>
    </source>
</evidence>
<dbReference type="Proteomes" id="UP000282760">
    <property type="component" value="Chromosome"/>
</dbReference>
<proteinExistence type="predicted"/>
<accession>A0A3T0JVH6</accession>
<feature type="region of interest" description="Disordered" evidence="1">
    <location>
        <begin position="37"/>
        <end position="64"/>
    </location>
</feature>
<name>A0A3T0JVH6_PSESX</name>
<dbReference type="EMBL" id="CP024646">
    <property type="protein sequence ID" value="AZV27467.1"/>
    <property type="molecule type" value="Genomic_DNA"/>
</dbReference>
<evidence type="ECO:0000256" key="1">
    <source>
        <dbReference type="SAM" id="MobiDB-lite"/>
    </source>
</evidence>
<evidence type="ECO:0000313" key="2">
    <source>
        <dbReference type="EMBL" id="AZV27467.1"/>
    </source>
</evidence>